<dbReference type="AlphaFoldDB" id="A0A542ZSH1"/>
<dbReference type="Gene3D" id="3.10.129.10">
    <property type="entry name" value="Hotdog Thioesterase"/>
    <property type="match status" value="1"/>
</dbReference>
<dbReference type="Pfam" id="PF01575">
    <property type="entry name" value="MaoC_dehydratas"/>
    <property type="match status" value="1"/>
</dbReference>
<name>A0A542ZSH1_9ACTN</name>
<evidence type="ECO:0000256" key="1">
    <source>
        <dbReference type="ARBA" id="ARBA00005254"/>
    </source>
</evidence>
<feature type="domain" description="MaoC-like" evidence="2">
    <location>
        <begin position="23"/>
        <end position="137"/>
    </location>
</feature>
<comment type="similarity">
    <text evidence="1">Belongs to the enoyl-CoA hydratase/isomerase family.</text>
</comment>
<proteinExistence type="inferred from homology"/>
<comment type="caution">
    <text evidence="3">The sequence shown here is derived from an EMBL/GenBank/DDBJ whole genome shotgun (WGS) entry which is preliminary data.</text>
</comment>
<dbReference type="OrthoDB" id="9796589at2"/>
<dbReference type="InterPro" id="IPR029069">
    <property type="entry name" value="HotDog_dom_sf"/>
</dbReference>
<sequence length="171" mass="18722">MEQEPRVVTQRGLYFDELEEGVVYRHTPGRTMTEADNTIFSTLTMNHQALHLDAAWSQENALGGERLMNSMHTVATLIGLSVNQLTQSTIVAQLGFTEITFPKPVYAGDTLYGEVEVVAKRESKSRPGQGIVTMRHTGRNQHGDVVCVAVRNALFHKSPAALAAAERGSDA</sequence>
<dbReference type="PANTHER" id="PTHR43664:SF1">
    <property type="entry name" value="BETA-METHYLMALYL-COA DEHYDRATASE"/>
    <property type="match status" value="1"/>
</dbReference>
<reference evidence="3 4" key="1">
    <citation type="submission" date="2019-06" db="EMBL/GenBank/DDBJ databases">
        <title>Sequencing the genomes of 1000 actinobacteria strains.</title>
        <authorList>
            <person name="Klenk H.-P."/>
        </authorList>
    </citation>
    <scope>NUCLEOTIDE SEQUENCE [LARGE SCALE GENOMIC DNA]</scope>
    <source>
        <strain evidence="3 4">DSM 8251</strain>
    </source>
</reference>
<evidence type="ECO:0000313" key="4">
    <source>
        <dbReference type="Proteomes" id="UP000316196"/>
    </source>
</evidence>
<dbReference type="SUPFAM" id="SSF54637">
    <property type="entry name" value="Thioesterase/thiol ester dehydrase-isomerase"/>
    <property type="match status" value="1"/>
</dbReference>
<dbReference type="RefSeq" id="WP_142093041.1">
    <property type="nucleotide sequence ID" value="NZ_BAAAMD010000001.1"/>
</dbReference>
<evidence type="ECO:0000313" key="3">
    <source>
        <dbReference type="EMBL" id="TQL63303.1"/>
    </source>
</evidence>
<dbReference type="EMBL" id="VFOR01000001">
    <property type="protein sequence ID" value="TQL63303.1"/>
    <property type="molecule type" value="Genomic_DNA"/>
</dbReference>
<gene>
    <name evidence="3" type="ORF">FB460_1105</name>
</gene>
<dbReference type="InterPro" id="IPR052342">
    <property type="entry name" value="MCH/BMMD"/>
</dbReference>
<dbReference type="CDD" id="cd03451">
    <property type="entry name" value="FkbR2"/>
    <property type="match status" value="1"/>
</dbReference>
<keyword evidence="4" id="KW-1185">Reference proteome</keyword>
<dbReference type="PANTHER" id="PTHR43664">
    <property type="entry name" value="MONOAMINE OXIDASE-RELATED"/>
    <property type="match status" value="1"/>
</dbReference>
<dbReference type="Proteomes" id="UP000316196">
    <property type="component" value="Unassembled WGS sequence"/>
</dbReference>
<organism evidence="3 4">
    <name type="scientific">Propioniferax innocua</name>
    <dbReference type="NCBI Taxonomy" id="1753"/>
    <lineage>
        <taxon>Bacteria</taxon>
        <taxon>Bacillati</taxon>
        <taxon>Actinomycetota</taxon>
        <taxon>Actinomycetes</taxon>
        <taxon>Propionibacteriales</taxon>
        <taxon>Propionibacteriaceae</taxon>
        <taxon>Propioniferax</taxon>
    </lineage>
</organism>
<dbReference type="InterPro" id="IPR002539">
    <property type="entry name" value="MaoC-like_dom"/>
</dbReference>
<accession>A0A542ZSH1</accession>
<evidence type="ECO:0000259" key="2">
    <source>
        <dbReference type="Pfam" id="PF01575"/>
    </source>
</evidence>
<protein>
    <submittedName>
        <fullName evidence="3">Acyl dehydratase</fullName>
    </submittedName>
</protein>